<dbReference type="AlphaFoldDB" id="A0A7L5E6H1"/>
<gene>
    <name evidence="2" type="ORF">HH214_19680</name>
</gene>
<name>A0A7L5E6H1_9SPHI</name>
<reference evidence="2 3" key="1">
    <citation type="submission" date="2020-04" db="EMBL/GenBank/DDBJ databases">
        <title>Genome sequencing of novel species.</title>
        <authorList>
            <person name="Heo J."/>
            <person name="Kim S.-J."/>
            <person name="Kim J.-S."/>
            <person name="Hong S.-B."/>
            <person name="Kwon S.-W."/>
        </authorList>
    </citation>
    <scope>NUCLEOTIDE SEQUENCE [LARGE SCALE GENOMIC DNA]</scope>
    <source>
        <strain evidence="2 3">F39-2</strain>
    </source>
</reference>
<evidence type="ECO:0000313" key="2">
    <source>
        <dbReference type="EMBL" id="QJD97939.1"/>
    </source>
</evidence>
<feature type="compositionally biased region" description="Basic and acidic residues" evidence="1">
    <location>
        <begin position="17"/>
        <end position="35"/>
    </location>
</feature>
<protein>
    <submittedName>
        <fullName evidence="2">Uncharacterized protein</fullName>
    </submittedName>
</protein>
<sequence length="62" mass="6890">MQTPKKNTSKATSSKSGDAKKPALKPAETKPKKSFDDDDDFGAPLDDLDYDSLSRYDDDDDY</sequence>
<evidence type="ECO:0000313" key="3">
    <source>
        <dbReference type="Proteomes" id="UP000503278"/>
    </source>
</evidence>
<dbReference type="EMBL" id="CP051682">
    <property type="protein sequence ID" value="QJD97939.1"/>
    <property type="molecule type" value="Genomic_DNA"/>
</dbReference>
<dbReference type="Proteomes" id="UP000503278">
    <property type="component" value="Chromosome"/>
</dbReference>
<dbReference type="KEGG" id="mrob:HH214_19680"/>
<dbReference type="RefSeq" id="WP_169610557.1">
    <property type="nucleotide sequence ID" value="NZ_CP051682.1"/>
</dbReference>
<feature type="compositionally biased region" description="Acidic residues" evidence="1">
    <location>
        <begin position="36"/>
        <end position="50"/>
    </location>
</feature>
<feature type="compositionally biased region" description="Low complexity" evidence="1">
    <location>
        <begin position="1"/>
        <end position="16"/>
    </location>
</feature>
<organism evidence="2 3">
    <name type="scientific">Mucilaginibacter robiniae</name>
    <dbReference type="NCBI Taxonomy" id="2728022"/>
    <lineage>
        <taxon>Bacteria</taxon>
        <taxon>Pseudomonadati</taxon>
        <taxon>Bacteroidota</taxon>
        <taxon>Sphingobacteriia</taxon>
        <taxon>Sphingobacteriales</taxon>
        <taxon>Sphingobacteriaceae</taxon>
        <taxon>Mucilaginibacter</taxon>
    </lineage>
</organism>
<proteinExistence type="predicted"/>
<feature type="region of interest" description="Disordered" evidence="1">
    <location>
        <begin position="1"/>
        <end position="62"/>
    </location>
</feature>
<evidence type="ECO:0000256" key="1">
    <source>
        <dbReference type="SAM" id="MobiDB-lite"/>
    </source>
</evidence>
<accession>A0A7L5E6H1</accession>
<keyword evidence="3" id="KW-1185">Reference proteome</keyword>